<evidence type="ECO:0000256" key="3">
    <source>
        <dbReference type="ARBA" id="ARBA00022679"/>
    </source>
</evidence>
<protein>
    <submittedName>
        <fullName evidence="7">Heptaprenyl diphosphate synthase</fullName>
        <ecNumber evidence="7">2.5.1.30</ecNumber>
    </submittedName>
</protein>
<dbReference type="InterPro" id="IPR033749">
    <property type="entry name" value="Polyprenyl_synt_CS"/>
</dbReference>
<dbReference type="AlphaFoldDB" id="A0A841RAY8"/>
<dbReference type="Gene3D" id="1.10.600.10">
    <property type="entry name" value="Farnesyl Diphosphate Synthase"/>
    <property type="match status" value="1"/>
</dbReference>
<sequence length="321" mass="35829">MVHLDSPEIQSLLSEVEGKIVDNLKEGNEYMKSSVDYLFSSGGKLLRPLLLIIGSEAGRKKDRSEIINLAAAIETLHVATLIHDDIIDESEMRRGIQSIQSKYSKDYAVYMGDFLLSRSFLILAELDIPRELGVTLAKAVSRICTGEMRQYSNRFNLDITPMEYLKIVSGKTAALFSMGLSAGAYMCDADEAVVKKLGHIGYRLGLAFQLQDDLLDYTGDDAVVGKELQVDLIRGYYGLPVIHALMGDHGARVRTLLADGLSDDDVDEVIHLIREGGSIEFTKDLVVRYRNKTEKMIQGLPETPARSMLLELLPRFFDRIH</sequence>
<dbReference type="GO" id="GO:0008299">
    <property type="term" value="P:isoprenoid biosynthetic process"/>
    <property type="evidence" value="ECO:0007669"/>
    <property type="project" value="InterPro"/>
</dbReference>
<keyword evidence="3 6" id="KW-0808">Transferase</keyword>
<accession>A0A841RAY8</accession>
<reference evidence="7 8" key="1">
    <citation type="submission" date="2020-08" db="EMBL/GenBank/DDBJ databases">
        <title>Genomic Encyclopedia of Type Strains, Phase IV (KMG-IV): sequencing the most valuable type-strain genomes for metagenomic binning, comparative biology and taxonomic classification.</title>
        <authorList>
            <person name="Goeker M."/>
        </authorList>
    </citation>
    <scope>NUCLEOTIDE SEQUENCE [LARGE SCALE GENOMIC DNA]</scope>
    <source>
        <strain evidence="7 8">DSM 2461</strain>
    </source>
</reference>
<dbReference type="SUPFAM" id="SSF48576">
    <property type="entry name" value="Terpenoid synthases"/>
    <property type="match status" value="1"/>
</dbReference>
<dbReference type="InterPro" id="IPR008949">
    <property type="entry name" value="Isoprenoid_synthase_dom_sf"/>
</dbReference>
<dbReference type="SFLD" id="SFLDS00005">
    <property type="entry name" value="Isoprenoid_Synthase_Type_I"/>
    <property type="match status" value="1"/>
</dbReference>
<keyword evidence="8" id="KW-1185">Reference proteome</keyword>
<dbReference type="CDD" id="cd00685">
    <property type="entry name" value="Trans_IPPS_HT"/>
    <property type="match status" value="1"/>
</dbReference>
<proteinExistence type="inferred from homology"/>
<comment type="caution">
    <text evidence="7">The sequence shown here is derived from an EMBL/GenBank/DDBJ whole genome shotgun (WGS) entry which is preliminary data.</text>
</comment>
<dbReference type="Pfam" id="PF00348">
    <property type="entry name" value="polyprenyl_synt"/>
    <property type="match status" value="1"/>
</dbReference>
<dbReference type="GO" id="GO:0046872">
    <property type="term" value="F:metal ion binding"/>
    <property type="evidence" value="ECO:0007669"/>
    <property type="project" value="UniProtKB-KW"/>
</dbReference>
<evidence type="ECO:0000256" key="4">
    <source>
        <dbReference type="ARBA" id="ARBA00022723"/>
    </source>
</evidence>
<dbReference type="PROSITE" id="PS00723">
    <property type="entry name" value="POLYPRENYL_SYNTHASE_1"/>
    <property type="match status" value="1"/>
</dbReference>
<name>A0A841RAY8_9SPIO</name>
<evidence type="ECO:0000313" key="8">
    <source>
        <dbReference type="Proteomes" id="UP000587760"/>
    </source>
</evidence>
<dbReference type="PROSITE" id="PS00444">
    <property type="entry name" value="POLYPRENYL_SYNTHASE_2"/>
    <property type="match status" value="1"/>
</dbReference>
<keyword evidence="4" id="KW-0479">Metal-binding</keyword>
<dbReference type="InterPro" id="IPR000092">
    <property type="entry name" value="Polyprenyl_synt"/>
</dbReference>
<dbReference type="GO" id="GO:0000010">
    <property type="term" value="F:heptaprenyl diphosphate synthase activity"/>
    <property type="evidence" value="ECO:0007669"/>
    <property type="project" value="UniProtKB-EC"/>
</dbReference>
<dbReference type="PANTHER" id="PTHR12001:SF69">
    <property type="entry name" value="ALL TRANS-POLYPRENYL-DIPHOSPHATE SYNTHASE PDSS1"/>
    <property type="match status" value="1"/>
</dbReference>
<evidence type="ECO:0000256" key="5">
    <source>
        <dbReference type="ARBA" id="ARBA00022842"/>
    </source>
</evidence>
<keyword evidence="5" id="KW-0460">Magnesium</keyword>
<evidence type="ECO:0000256" key="6">
    <source>
        <dbReference type="RuleBase" id="RU004466"/>
    </source>
</evidence>
<evidence type="ECO:0000313" key="7">
    <source>
        <dbReference type="EMBL" id="MBB6480417.1"/>
    </source>
</evidence>
<dbReference type="Proteomes" id="UP000587760">
    <property type="component" value="Unassembled WGS sequence"/>
</dbReference>
<comment type="cofactor">
    <cofactor evidence="1">
        <name>Mg(2+)</name>
        <dbReference type="ChEBI" id="CHEBI:18420"/>
    </cofactor>
</comment>
<dbReference type="PANTHER" id="PTHR12001">
    <property type="entry name" value="GERANYLGERANYL PYROPHOSPHATE SYNTHASE"/>
    <property type="match status" value="1"/>
</dbReference>
<evidence type="ECO:0000256" key="1">
    <source>
        <dbReference type="ARBA" id="ARBA00001946"/>
    </source>
</evidence>
<organism evidence="7 8">
    <name type="scientific">Spirochaeta isovalerica</name>
    <dbReference type="NCBI Taxonomy" id="150"/>
    <lineage>
        <taxon>Bacteria</taxon>
        <taxon>Pseudomonadati</taxon>
        <taxon>Spirochaetota</taxon>
        <taxon>Spirochaetia</taxon>
        <taxon>Spirochaetales</taxon>
        <taxon>Spirochaetaceae</taxon>
        <taxon>Spirochaeta</taxon>
    </lineage>
</organism>
<dbReference type="RefSeq" id="WP_184746621.1">
    <property type="nucleotide sequence ID" value="NZ_JACHGJ010000003.1"/>
</dbReference>
<gene>
    <name evidence="7" type="ORF">HNR50_002080</name>
</gene>
<comment type="similarity">
    <text evidence="2 6">Belongs to the FPP/GGPP synthase family.</text>
</comment>
<dbReference type="EC" id="2.5.1.30" evidence="7"/>
<evidence type="ECO:0000256" key="2">
    <source>
        <dbReference type="ARBA" id="ARBA00006706"/>
    </source>
</evidence>
<dbReference type="EMBL" id="JACHGJ010000003">
    <property type="protein sequence ID" value="MBB6480417.1"/>
    <property type="molecule type" value="Genomic_DNA"/>
</dbReference>